<dbReference type="Gene3D" id="3.40.50.620">
    <property type="entry name" value="HUPs"/>
    <property type="match status" value="1"/>
</dbReference>
<dbReference type="OrthoDB" id="107030at2157"/>
<reference evidence="3 4" key="1">
    <citation type="submission" date="2016-10" db="EMBL/GenBank/DDBJ databases">
        <authorList>
            <person name="de Groot N.N."/>
        </authorList>
    </citation>
    <scope>NUCLEOTIDE SEQUENCE [LARGE SCALE GENOMIC DNA]</scope>
    <source>
        <strain evidence="3 4">SP2</strain>
    </source>
</reference>
<evidence type="ECO:0000259" key="2">
    <source>
        <dbReference type="Pfam" id="PF00582"/>
    </source>
</evidence>
<dbReference type="InterPro" id="IPR006016">
    <property type="entry name" value="UspA"/>
</dbReference>
<evidence type="ECO:0000256" key="1">
    <source>
        <dbReference type="ARBA" id="ARBA00008791"/>
    </source>
</evidence>
<feature type="domain" description="UspA" evidence="2">
    <location>
        <begin position="2"/>
        <end position="132"/>
    </location>
</feature>
<dbReference type="CDD" id="cd00293">
    <property type="entry name" value="USP-like"/>
    <property type="match status" value="2"/>
</dbReference>
<dbReference type="PANTHER" id="PTHR46268">
    <property type="entry name" value="STRESS RESPONSE PROTEIN NHAX"/>
    <property type="match status" value="1"/>
</dbReference>
<dbReference type="GeneID" id="14210123"/>
<gene>
    <name evidence="3" type="ORF">SAMN05443661_101167</name>
</gene>
<dbReference type="PRINTS" id="PR01438">
    <property type="entry name" value="UNVRSLSTRESS"/>
</dbReference>
<dbReference type="InterPro" id="IPR006015">
    <property type="entry name" value="Universal_stress_UspA"/>
</dbReference>
<feature type="domain" description="UspA" evidence="2">
    <location>
        <begin position="150"/>
        <end position="276"/>
    </location>
</feature>
<dbReference type="PANTHER" id="PTHR46268:SF6">
    <property type="entry name" value="UNIVERSAL STRESS PROTEIN UP12"/>
    <property type="match status" value="1"/>
</dbReference>
<dbReference type="OMA" id="GLAPMFE"/>
<comment type="similarity">
    <text evidence="1">Belongs to the universal stress protein A family.</text>
</comment>
<dbReference type="Proteomes" id="UP000182829">
    <property type="component" value="Unassembled WGS sequence"/>
</dbReference>
<dbReference type="Pfam" id="PF00582">
    <property type="entry name" value="Usp"/>
    <property type="match status" value="2"/>
</dbReference>
<sequence length="281" mass="30653">MKAVYATDLSAASEAAIENETCLECLGRIGVEELHLVTVVPDNVHAGTPGIDHVKRRRRALDRYQEVIEGAGLGVETHVVRGTPHRRINGIAESVGADLSIVSSRGKSPLENRLIGSTTRNLARTTVVPLLVNRIERGVDDPALVEKHLFERTLYATDFSENADRAFEAFSYLRHATQEATLVHVQTETSPGPDGDADPGQRLAELADRLEEWDVDATTDVRRGDPVDEILAVEAEYEPTTTLLGSRGRSRLRRLLLGSVSESVIANADGNVLLVPPERTV</sequence>
<dbReference type="SUPFAM" id="SSF52402">
    <property type="entry name" value="Adenine nucleotide alpha hydrolases-like"/>
    <property type="match status" value="2"/>
</dbReference>
<name>A0A1I3IYD4_9EURY</name>
<dbReference type="InterPro" id="IPR014729">
    <property type="entry name" value="Rossmann-like_a/b/a_fold"/>
</dbReference>
<evidence type="ECO:0000313" key="4">
    <source>
        <dbReference type="Proteomes" id="UP000182829"/>
    </source>
</evidence>
<protein>
    <submittedName>
        <fullName evidence="3">Nucleotide-binding universal stress protein, UspA family</fullName>
    </submittedName>
</protein>
<organism evidence="3 4">
    <name type="scientific">Natronobacterium gregoryi</name>
    <dbReference type="NCBI Taxonomy" id="44930"/>
    <lineage>
        <taxon>Archaea</taxon>
        <taxon>Methanobacteriati</taxon>
        <taxon>Methanobacteriota</taxon>
        <taxon>Stenosarchaea group</taxon>
        <taxon>Halobacteria</taxon>
        <taxon>Halobacteriales</taxon>
        <taxon>Natrialbaceae</taxon>
        <taxon>Natronobacterium</taxon>
    </lineage>
</organism>
<dbReference type="EMBL" id="FORO01000001">
    <property type="protein sequence ID" value="SFI52883.1"/>
    <property type="molecule type" value="Genomic_DNA"/>
</dbReference>
<dbReference type="Gene3D" id="3.40.50.12370">
    <property type="match status" value="1"/>
</dbReference>
<accession>A0A1I3IYD4</accession>
<dbReference type="RefSeq" id="WP_005580956.1">
    <property type="nucleotide sequence ID" value="NZ_FORO01000001.1"/>
</dbReference>
<proteinExistence type="inferred from homology"/>
<dbReference type="AlphaFoldDB" id="A0A1I3IYD4"/>
<evidence type="ECO:0000313" key="3">
    <source>
        <dbReference type="EMBL" id="SFI52883.1"/>
    </source>
</evidence>